<dbReference type="InterPro" id="IPR004014">
    <property type="entry name" value="ATPase_P-typ_cation-transptr_N"/>
</dbReference>
<dbReference type="GO" id="GO:0005391">
    <property type="term" value="F:P-type sodium:potassium-exchanging transporter activity"/>
    <property type="evidence" value="ECO:0007669"/>
    <property type="project" value="TreeGrafter"/>
</dbReference>
<dbReference type="GO" id="GO:0016887">
    <property type="term" value="F:ATP hydrolysis activity"/>
    <property type="evidence" value="ECO:0007669"/>
    <property type="project" value="InterPro"/>
</dbReference>
<dbReference type="InterPro" id="IPR044492">
    <property type="entry name" value="P_typ_ATPase_HD_dom"/>
</dbReference>
<dbReference type="SFLD" id="SFLDS00003">
    <property type="entry name" value="Haloacid_Dehalogenase"/>
    <property type="match status" value="1"/>
</dbReference>
<evidence type="ECO:0000313" key="12">
    <source>
        <dbReference type="EMBL" id="PRP77844.1"/>
    </source>
</evidence>
<dbReference type="Gene3D" id="3.40.50.1000">
    <property type="entry name" value="HAD superfamily/HAD-like"/>
    <property type="match status" value="1"/>
</dbReference>
<dbReference type="GO" id="GO:0006883">
    <property type="term" value="P:intracellular sodium ion homeostasis"/>
    <property type="evidence" value="ECO:0007669"/>
    <property type="project" value="TreeGrafter"/>
</dbReference>
<dbReference type="Pfam" id="PF00690">
    <property type="entry name" value="Cation_ATPase_N"/>
    <property type="match status" value="1"/>
</dbReference>
<dbReference type="GO" id="GO:0005524">
    <property type="term" value="F:ATP binding"/>
    <property type="evidence" value="ECO:0007669"/>
    <property type="project" value="UniProtKB-KW"/>
</dbReference>
<feature type="transmembrane region" description="Helical" evidence="10">
    <location>
        <begin position="771"/>
        <end position="794"/>
    </location>
</feature>
<dbReference type="GO" id="GO:1902600">
    <property type="term" value="P:proton transmembrane transport"/>
    <property type="evidence" value="ECO:0007669"/>
    <property type="project" value="TreeGrafter"/>
</dbReference>
<keyword evidence="3 10" id="KW-0812">Transmembrane</keyword>
<feature type="transmembrane region" description="Helical" evidence="10">
    <location>
        <begin position="843"/>
        <end position="863"/>
    </location>
</feature>
<dbReference type="AlphaFoldDB" id="A0A2P6N1J9"/>
<evidence type="ECO:0000313" key="13">
    <source>
        <dbReference type="Proteomes" id="UP000241769"/>
    </source>
</evidence>
<keyword evidence="4" id="KW-0479">Metal-binding</keyword>
<dbReference type="InterPro" id="IPR008250">
    <property type="entry name" value="ATPase_P-typ_transduc_dom_A_sf"/>
</dbReference>
<dbReference type="GO" id="GO:0030007">
    <property type="term" value="P:intracellular potassium ion homeostasis"/>
    <property type="evidence" value="ECO:0007669"/>
    <property type="project" value="TreeGrafter"/>
</dbReference>
<feature type="transmembrane region" description="Helical" evidence="10">
    <location>
        <begin position="815"/>
        <end position="837"/>
    </location>
</feature>
<protein>
    <submittedName>
        <fullName evidence="12">Na+ P-type ATPase</fullName>
    </submittedName>
</protein>
<evidence type="ECO:0000256" key="6">
    <source>
        <dbReference type="ARBA" id="ARBA00022840"/>
    </source>
</evidence>
<dbReference type="Gene3D" id="1.20.1110.10">
    <property type="entry name" value="Calcium-transporting ATPase, transmembrane domain"/>
    <property type="match status" value="1"/>
</dbReference>
<proteinExistence type="predicted"/>
<dbReference type="SUPFAM" id="SSF81665">
    <property type="entry name" value="Calcium ATPase, transmembrane domain M"/>
    <property type="match status" value="1"/>
</dbReference>
<dbReference type="InterPro" id="IPR018303">
    <property type="entry name" value="ATPase_P-typ_P_site"/>
</dbReference>
<dbReference type="GO" id="GO:0005886">
    <property type="term" value="C:plasma membrane"/>
    <property type="evidence" value="ECO:0007669"/>
    <property type="project" value="UniProtKB-SubCell"/>
</dbReference>
<organism evidence="12 13">
    <name type="scientific">Planoprotostelium fungivorum</name>
    <dbReference type="NCBI Taxonomy" id="1890364"/>
    <lineage>
        <taxon>Eukaryota</taxon>
        <taxon>Amoebozoa</taxon>
        <taxon>Evosea</taxon>
        <taxon>Variosea</taxon>
        <taxon>Cavosteliida</taxon>
        <taxon>Cavosteliaceae</taxon>
        <taxon>Planoprotostelium</taxon>
    </lineage>
</organism>
<dbReference type="InParanoid" id="A0A2P6N1J9"/>
<dbReference type="PANTHER" id="PTHR43294:SF21">
    <property type="entry name" value="CATION TRANSPORTING ATPASE"/>
    <property type="match status" value="1"/>
</dbReference>
<dbReference type="InterPro" id="IPR023298">
    <property type="entry name" value="ATPase_P-typ_TM_dom_sf"/>
</dbReference>
<evidence type="ECO:0000256" key="8">
    <source>
        <dbReference type="ARBA" id="ARBA00022989"/>
    </source>
</evidence>
<name>A0A2P6N1J9_9EUKA</name>
<dbReference type="SUPFAM" id="SSF56784">
    <property type="entry name" value="HAD-like"/>
    <property type="match status" value="1"/>
</dbReference>
<dbReference type="Pfam" id="PF00689">
    <property type="entry name" value="Cation_ATPase_C"/>
    <property type="match status" value="1"/>
</dbReference>
<evidence type="ECO:0000256" key="1">
    <source>
        <dbReference type="ARBA" id="ARBA00004651"/>
    </source>
</evidence>
<dbReference type="Gene3D" id="2.70.150.10">
    <property type="entry name" value="Calcium-transporting ATPase, cytoplasmic transduction domain A"/>
    <property type="match status" value="1"/>
</dbReference>
<accession>A0A2P6N1J9</accession>
<dbReference type="InterPro" id="IPR023299">
    <property type="entry name" value="ATPase_P-typ_cyto_dom_N"/>
</dbReference>
<dbReference type="NCBIfam" id="TIGR01494">
    <property type="entry name" value="ATPase_P-type"/>
    <property type="match status" value="3"/>
</dbReference>
<dbReference type="GO" id="GO:0036376">
    <property type="term" value="P:sodium ion export across plasma membrane"/>
    <property type="evidence" value="ECO:0007669"/>
    <property type="project" value="TreeGrafter"/>
</dbReference>
<comment type="subcellular location">
    <subcellularLocation>
        <location evidence="1">Cell membrane</location>
        <topology evidence="1">Multi-pass membrane protein</topology>
    </subcellularLocation>
</comment>
<evidence type="ECO:0000259" key="11">
    <source>
        <dbReference type="SMART" id="SM00831"/>
    </source>
</evidence>
<feature type="transmembrane region" description="Helical" evidence="10">
    <location>
        <begin position="254"/>
        <end position="276"/>
    </location>
</feature>
<dbReference type="Pfam" id="PF00122">
    <property type="entry name" value="E1-E2_ATPase"/>
    <property type="match status" value="1"/>
</dbReference>
<evidence type="ECO:0000256" key="3">
    <source>
        <dbReference type="ARBA" id="ARBA00022692"/>
    </source>
</evidence>
<keyword evidence="7" id="KW-1278">Translocase</keyword>
<sequence length="1042" mass="115233">MPREKKTSKKEEYQAHQKPLVLVVEEVSTNLETGLSSQVAEQRLRDNGPNQFDTAGGKTWYRILFTNTFNFLNLVLLVAMALSFVVVSYIDAGVIIFVILFNSLLGFQQEWGSEKAMASLRNMTTPRCTVLRDGETQEIDSTALVLGDIVLLESGKTVPADLRVVEVNDLEVDEALLTGESEPVVKMTEPLDGGDNIPLGDRKNMLYMSTGVSKGKGRGLVVRTGNATEIGKIAKTLMKSEKGQTPLQKRMDKLGIFLCGVAVFCIGVVLLTGWGWGTFSVYPDGLRVAVATAVAVIPQSLIVVVTLILTVGIKSMAKQKALVRKLQAVETVGNVMHVCSDKTGTLTQGKMMVTHICLLNGREYTVEGQGLRPEGNIKDKEEKVIDVKEDTVLERLIVASSLCNAAAVTAVVSEEGDEEGNEKEYESTGSPTEAALVVLGMKAKITKEGMTDYTLLRENPFDSSIKMMSTVYNTTEGPLMFLKGAPDRVMALCTRFVEGRELSDTAAFDDMAHERVDRLNKSMADQGLRVLALAFRNDAPIDTHRREQEKDCTLIGLVGIRDPPREGVAQAIATCHQAGVHMVTGDHHFTARAIAKQIGILPSHLSEEATDRLVMTATHFDELSDEELHELKSIPLVIARCSPESKVRMVTELQRRGHTVAMLGDGVNDSPAIKLSDVGVAMGKNGSEVTKEAADIVLMGMNLIRYFEIADERTDDNFTTVVSAIREGRKIFENIRRSVIHLLCGNLAEAIILVLGVAFSLQPPLTPMEILWINLITSAPPAFVLGITPAKPWFMDRRKRRADETFFNVETILDVFLYGSLIGGLSIATFVIAAFAFNEELPRCQATCFTALTLMLMLHAYNCRDLRGNFWRKGFLTSWWLHLAILWGIGSLFFTFYTPPFEIHVFQHRRPDYRGWLVAMAMTLLFMIVSEAYKMIKRPIRRRATKKWMQKQQENDEHGIFGPSTGVRITITTAEADWNSGCRRNAGYLHEGLHLRQKVRLINLAHCATKATAGSGAKVDTKHVGETAQKRTAAWKAFPGAY</sequence>
<keyword evidence="13" id="KW-1185">Reference proteome</keyword>
<feature type="transmembrane region" description="Helical" evidence="10">
    <location>
        <begin position="916"/>
        <end position="933"/>
    </location>
</feature>
<dbReference type="EMBL" id="MDYQ01000252">
    <property type="protein sequence ID" value="PRP77844.1"/>
    <property type="molecule type" value="Genomic_DNA"/>
</dbReference>
<comment type="caution">
    <text evidence="12">The sequence shown here is derived from an EMBL/GenBank/DDBJ whole genome shotgun (WGS) entry which is preliminary data.</text>
</comment>
<keyword evidence="9 10" id="KW-0472">Membrane</keyword>
<evidence type="ECO:0000256" key="9">
    <source>
        <dbReference type="ARBA" id="ARBA00023136"/>
    </source>
</evidence>
<dbReference type="SUPFAM" id="SSF81653">
    <property type="entry name" value="Calcium ATPase, transduction domain A"/>
    <property type="match status" value="1"/>
</dbReference>
<dbReference type="PRINTS" id="PR00119">
    <property type="entry name" value="CATATPASE"/>
</dbReference>
<feature type="transmembrane region" description="Helical" evidence="10">
    <location>
        <begin position="288"/>
        <end position="311"/>
    </location>
</feature>
<dbReference type="PRINTS" id="PR00120">
    <property type="entry name" value="HATPASE"/>
</dbReference>
<dbReference type="SUPFAM" id="SSF81660">
    <property type="entry name" value="Metal cation-transporting ATPase, ATP-binding domain N"/>
    <property type="match status" value="1"/>
</dbReference>
<dbReference type="InterPro" id="IPR001757">
    <property type="entry name" value="P_typ_ATPase"/>
</dbReference>
<keyword evidence="8 10" id="KW-1133">Transmembrane helix</keyword>
<dbReference type="Pfam" id="PF13246">
    <property type="entry name" value="Cation_ATPase"/>
    <property type="match status" value="1"/>
</dbReference>
<keyword evidence="5" id="KW-0547">Nucleotide-binding</keyword>
<evidence type="ECO:0000256" key="4">
    <source>
        <dbReference type="ARBA" id="ARBA00022723"/>
    </source>
</evidence>
<dbReference type="FunFam" id="2.70.150.10:FF:000016">
    <property type="entry name" value="Calcium-transporting P-type ATPase putative"/>
    <property type="match status" value="1"/>
</dbReference>
<feature type="transmembrane region" description="Helical" evidence="10">
    <location>
        <begin position="88"/>
        <end position="107"/>
    </location>
</feature>
<dbReference type="InterPro" id="IPR059000">
    <property type="entry name" value="ATPase_P-type_domA"/>
</dbReference>
<dbReference type="Gene3D" id="3.40.1110.10">
    <property type="entry name" value="Calcium-transporting ATPase, cytoplasmic domain N"/>
    <property type="match status" value="1"/>
</dbReference>
<gene>
    <name evidence="12" type="ORF">PROFUN_14132</name>
</gene>
<evidence type="ECO:0000256" key="5">
    <source>
        <dbReference type="ARBA" id="ARBA00022741"/>
    </source>
</evidence>
<evidence type="ECO:0000256" key="10">
    <source>
        <dbReference type="SAM" id="Phobius"/>
    </source>
</evidence>
<feature type="transmembrane region" description="Helical" evidence="10">
    <location>
        <begin position="875"/>
        <end position="896"/>
    </location>
</feature>
<dbReference type="OrthoDB" id="116380at2759"/>
<dbReference type="GO" id="GO:0046872">
    <property type="term" value="F:metal ion binding"/>
    <property type="evidence" value="ECO:0007669"/>
    <property type="project" value="UniProtKB-KW"/>
</dbReference>
<keyword evidence="2" id="KW-1003">Cell membrane</keyword>
<dbReference type="SMART" id="SM00831">
    <property type="entry name" value="Cation_ATPase_N"/>
    <property type="match status" value="1"/>
</dbReference>
<dbReference type="PROSITE" id="PS00154">
    <property type="entry name" value="ATPASE_E1_E2"/>
    <property type="match status" value="1"/>
</dbReference>
<feature type="transmembrane region" description="Helical" evidence="10">
    <location>
        <begin position="60"/>
        <end position="82"/>
    </location>
</feature>
<dbReference type="GO" id="GO:1990573">
    <property type="term" value="P:potassium ion import across plasma membrane"/>
    <property type="evidence" value="ECO:0007669"/>
    <property type="project" value="TreeGrafter"/>
</dbReference>
<dbReference type="PANTHER" id="PTHR43294">
    <property type="entry name" value="SODIUM/POTASSIUM-TRANSPORTING ATPASE SUBUNIT ALPHA"/>
    <property type="match status" value="1"/>
</dbReference>
<dbReference type="SFLD" id="SFLDG00002">
    <property type="entry name" value="C1.7:_P-type_atpase_like"/>
    <property type="match status" value="1"/>
</dbReference>
<dbReference type="InterPro" id="IPR036412">
    <property type="entry name" value="HAD-like_sf"/>
</dbReference>
<dbReference type="SFLD" id="SFLDF00027">
    <property type="entry name" value="p-type_atpase"/>
    <property type="match status" value="1"/>
</dbReference>
<dbReference type="InterPro" id="IPR006068">
    <property type="entry name" value="ATPase_P-typ_cation-transptr_C"/>
</dbReference>
<dbReference type="Proteomes" id="UP000241769">
    <property type="component" value="Unassembled WGS sequence"/>
</dbReference>
<evidence type="ECO:0000256" key="7">
    <source>
        <dbReference type="ARBA" id="ARBA00022967"/>
    </source>
</evidence>
<dbReference type="InterPro" id="IPR050510">
    <property type="entry name" value="Cation_transp_ATPase_P-type"/>
</dbReference>
<reference evidence="12 13" key="1">
    <citation type="journal article" date="2018" name="Genome Biol. Evol.">
        <title>Multiple Roots of Fruiting Body Formation in Amoebozoa.</title>
        <authorList>
            <person name="Hillmann F."/>
            <person name="Forbes G."/>
            <person name="Novohradska S."/>
            <person name="Ferling I."/>
            <person name="Riege K."/>
            <person name="Groth M."/>
            <person name="Westermann M."/>
            <person name="Marz M."/>
            <person name="Spaller T."/>
            <person name="Winckler T."/>
            <person name="Schaap P."/>
            <person name="Glockner G."/>
        </authorList>
    </citation>
    <scope>NUCLEOTIDE SEQUENCE [LARGE SCALE GENOMIC DNA]</scope>
    <source>
        <strain evidence="12 13">Jena</strain>
    </source>
</reference>
<dbReference type="InterPro" id="IPR023214">
    <property type="entry name" value="HAD_sf"/>
</dbReference>
<keyword evidence="6" id="KW-0067">ATP-binding</keyword>
<dbReference type="STRING" id="1890364.A0A2P6N1J9"/>
<feature type="domain" description="Cation-transporting P-type ATPase N-terminal" evidence="11">
    <location>
        <begin position="14"/>
        <end position="88"/>
    </location>
</feature>
<evidence type="ECO:0000256" key="2">
    <source>
        <dbReference type="ARBA" id="ARBA00022475"/>
    </source>
</evidence>
<feature type="transmembrane region" description="Helical" evidence="10">
    <location>
        <begin position="739"/>
        <end position="759"/>
    </location>
</feature>